<proteinExistence type="inferred from homology"/>
<dbReference type="InterPro" id="IPR036388">
    <property type="entry name" value="WH-like_DNA-bd_sf"/>
</dbReference>
<dbReference type="Proteomes" id="UP001225316">
    <property type="component" value="Unassembled WGS sequence"/>
</dbReference>
<name>A0ABU1AU22_9BACT</name>
<dbReference type="EMBL" id="JARXHW010000006">
    <property type="protein sequence ID" value="MDQ8206739.1"/>
    <property type="molecule type" value="Genomic_DNA"/>
</dbReference>
<dbReference type="SUPFAM" id="SSF53850">
    <property type="entry name" value="Periplasmic binding protein-like II"/>
    <property type="match status" value="1"/>
</dbReference>
<gene>
    <name evidence="9" type="ORF">QEH52_04410</name>
</gene>
<dbReference type="SUPFAM" id="SSF46785">
    <property type="entry name" value="Winged helix' DNA-binding domain"/>
    <property type="match status" value="1"/>
</dbReference>
<evidence type="ECO:0000256" key="1">
    <source>
        <dbReference type="ARBA" id="ARBA00004418"/>
    </source>
</evidence>
<accession>A0ABU1AU22</accession>
<feature type="domain" description="HTH gntR-type" evidence="8">
    <location>
        <begin position="3"/>
        <end position="71"/>
    </location>
</feature>
<evidence type="ECO:0000256" key="4">
    <source>
        <dbReference type="ARBA" id="ARBA00022729"/>
    </source>
</evidence>
<comment type="subcellular location">
    <subcellularLocation>
        <location evidence="1">Periplasm</location>
    </subcellularLocation>
</comment>
<keyword evidence="5" id="KW-0805">Transcription regulation</keyword>
<evidence type="ECO:0000256" key="3">
    <source>
        <dbReference type="ARBA" id="ARBA00022448"/>
    </source>
</evidence>
<dbReference type="Pfam" id="PF00392">
    <property type="entry name" value="GntR"/>
    <property type="match status" value="1"/>
</dbReference>
<dbReference type="PANTHER" id="PTHR43649:SF12">
    <property type="entry name" value="DIACETYLCHITOBIOSE BINDING PROTEIN DASA"/>
    <property type="match status" value="1"/>
</dbReference>
<keyword evidence="7" id="KW-0804">Transcription</keyword>
<dbReference type="InterPro" id="IPR050490">
    <property type="entry name" value="Bact_solute-bd_prot1"/>
</dbReference>
<evidence type="ECO:0000256" key="5">
    <source>
        <dbReference type="ARBA" id="ARBA00023015"/>
    </source>
</evidence>
<protein>
    <submittedName>
        <fullName evidence="9">Extracellular solute-binding protein</fullName>
    </submittedName>
</protein>
<evidence type="ECO:0000259" key="8">
    <source>
        <dbReference type="PROSITE" id="PS50949"/>
    </source>
</evidence>
<dbReference type="RefSeq" id="WP_308948853.1">
    <property type="nucleotide sequence ID" value="NZ_JARXHW010000006.1"/>
</dbReference>
<keyword evidence="4" id="KW-0732">Signal</keyword>
<dbReference type="PROSITE" id="PS01037">
    <property type="entry name" value="SBP_BACTERIAL_1"/>
    <property type="match status" value="1"/>
</dbReference>
<evidence type="ECO:0000313" key="10">
    <source>
        <dbReference type="Proteomes" id="UP001225316"/>
    </source>
</evidence>
<dbReference type="PROSITE" id="PS50949">
    <property type="entry name" value="HTH_GNTR"/>
    <property type="match status" value="1"/>
</dbReference>
<sequence>MTKSKVSIVRNYILSMLESSEIQAGDRVPPAREIAETLGISFLKVQHAVESLCQNGVLHTRSRQGAFVLPDWRERILPENVCVYNPVEQFPWIDGMLSLVSDSIPGLRSSFAFRKGTLELRTTTHLLTQYEDYMDLSEIFEECFPDRDDFFTEPFSPFEIDGQMVGIPFAFSPRVVFYNPTLFEKAGCVRPQAGWTWSDFLKCVRKLKKILPADKIINYSPREHMFMNFIVRAGGRLFDPSAEDPVTLDSPRVAEGLRLCRQLGNLVGTQEYDEDELIRSFVRGEAGMHISGRHHMDFIVPSGFDDWNTVPMPLFEGGVDCSAQATDLVCVRKSCSSPELAKRYVREMLSARVQDYIGQSKHNIPIRKSSAFKSLDINDPRDALFASEITKISTNFNLHPPYPGALVLKGISQILEEKIDIEEGLGELAQAARTILGICSEGRRGAKMQSVFSRRKRP</sequence>
<evidence type="ECO:0000256" key="7">
    <source>
        <dbReference type="ARBA" id="ARBA00023163"/>
    </source>
</evidence>
<keyword evidence="3" id="KW-0813">Transport</keyword>
<dbReference type="SMART" id="SM00345">
    <property type="entry name" value="HTH_GNTR"/>
    <property type="match status" value="1"/>
</dbReference>
<evidence type="ECO:0000256" key="2">
    <source>
        <dbReference type="ARBA" id="ARBA00008520"/>
    </source>
</evidence>
<dbReference type="PANTHER" id="PTHR43649">
    <property type="entry name" value="ARABINOSE-BINDING PROTEIN-RELATED"/>
    <property type="match status" value="1"/>
</dbReference>
<dbReference type="InterPro" id="IPR000524">
    <property type="entry name" value="Tscrpt_reg_HTH_GntR"/>
</dbReference>
<dbReference type="Gene3D" id="3.40.190.10">
    <property type="entry name" value="Periplasmic binding protein-like II"/>
    <property type="match status" value="1"/>
</dbReference>
<dbReference type="Gene3D" id="1.10.10.10">
    <property type="entry name" value="Winged helix-like DNA-binding domain superfamily/Winged helix DNA-binding domain"/>
    <property type="match status" value="1"/>
</dbReference>
<evidence type="ECO:0000256" key="6">
    <source>
        <dbReference type="ARBA" id="ARBA00023125"/>
    </source>
</evidence>
<evidence type="ECO:0000313" key="9">
    <source>
        <dbReference type="EMBL" id="MDQ8206739.1"/>
    </source>
</evidence>
<reference evidence="9 10" key="1">
    <citation type="submission" date="2023-04" db="EMBL/GenBank/DDBJ databases">
        <title>A novel bacteria isolated from coastal sediment.</title>
        <authorList>
            <person name="Liu X.-J."/>
            <person name="Du Z.-J."/>
        </authorList>
    </citation>
    <scope>NUCLEOTIDE SEQUENCE [LARGE SCALE GENOMIC DNA]</scope>
    <source>
        <strain evidence="9 10">SDUM461003</strain>
    </source>
</reference>
<keyword evidence="10" id="KW-1185">Reference proteome</keyword>
<keyword evidence="6" id="KW-0238">DNA-binding</keyword>
<comment type="caution">
    <text evidence="9">The sequence shown here is derived from an EMBL/GenBank/DDBJ whole genome shotgun (WGS) entry which is preliminary data.</text>
</comment>
<dbReference type="InterPro" id="IPR006061">
    <property type="entry name" value="SBP_1_CS"/>
</dbReference>
<comment type="similarity">
    <text evidence="2">Belongs to the bacterial solute-binding protein 1 family.</text>
</comment>
<dbReference type="Pfam" id="PF13416">
    <property type="entry name" value="SBP_bac_8"/>
    <property type="match status" value="1"/>
</dbReference>
<organism evidence="9 10">
    <name type="scientific">Thalassobacterium maritimum</name>
    <dbReference type="NCBI Taxonomy" id="3041265"/>
    <lineage>
        <taxon>Bacteria</taxon>
        <taxon>Pseudomonadati</taxon>
        <taxon>Verrucomicrobiota</taxon>
        <taxon>Opitutia</taxon>
        <taxon>Puniceicoccales</taxon>
        <taxon>Coraliomargaritaceae</taxon>
        <taxon>Thalassobacterium</taxon>
    </lineage>
</organism>
<dbReference type="InterPro" id="IPR006059">
    <property type="entry name" value="SBP"/>
</dbReference>
<dbReference type="InterPro" id="IPR036390">
    <property type="entry name" value="WH_DNA-bd_sf"/>
</dbReference>